<name>A0A699XI90_TANCI</name>
<sequence length="57" mass="6256">YFGSEVMIGKDIFAHGGSAFMLSREALKLAAQSYQTRTLELWDFTAGHWGECGAVVT</sequence>
<accession>A0A699XI90</accession>
<proteinExistence type="predicted"/>
<dbReference type="EMBL" id="BKCJ011868995">
    <property type="protein sequence ID" value="GFD59762.1"/>
    <property type="molecule type" value="Genomic_DNA"/>
</dbReference>
<organism evidence="1">
    <name type="scientific">Tanacetum cinerariifolium</name>
    <name type="common">Dalmatian daisy</name>
    <name type="synonym">Chrysanthemum cinerariifolium</name>
    <dbReference type="NCBI Taxonomy" id="118510"/>
    <lineage>
        <taxon>Eukaryota</taxon>
        <taxon>Viridiplantae</taxon>
        <taxon>Streptophyta</taxon>
        <taxon>Embryophyta</taxon>
        <taxon>Tracheophyta</taxon>
        <taxon>Spermatophyta</taxon>
        <taxon>Magnoliopsida</taxon>
        <taxon>eudicotyledons</taxon>
        <taxon>Gunneridae</taxon>
        <taxon>Pentapetalae</taxon>
        <taxon>asterids</taxon>
        <taxon>campanulids</taxon>
        <taxon>Asterales</taxon>
        <taxon>Asteraceae</taxon>
        <taxon>Asteroideae</taxon>
        <taxon>Anthemideae</taxon>
        <taxon>Anthemidinae</taxon>
        <taxon>Tanacetum</taxon>
    </lineage>
</organism>
<reference evidence="1" key="1">
    <citation type="journal article" date="2019" name="Sci. Rep.">
        <title>Draft genome of Tanacetum cinerariifolium, the natural source of mosquito coil.</title>
        <authorList>
            <person name="Yamashiro T."/>
            <person name="Shiraishi A."/>
            <person name="Satake H."/>
            <person name="Nakayama K."/>
        </authorList>
    </citation>
    <scope>NUCLEOTIDE SEQUENCE</scope>
</reference>
<protein>
    <submittedName>
        <fullName evidence="1">Uncharacterized protein</fullName>
    </submittedName>
</protein>
<dbReference type="AlphaFoldDB" id="A0A699XI90"/>
<feature type="non-terminal residue" evidence="1">
    <location>
        <position position="1"/>
    </location>
</feature>
<comment type="caution">
    <text evidence="1">The sequence shown here is derived from an EMBL/GenBank/DDBJ whole genome shotgun (WGS) entry which is preliminary data.</text>
</comment>
<evidence type="ECO:0000313" key="1">
    <source>
        <dbReference type="EMBL" id="GFD59762.1"/>
    </source>
</evidence>
<gene>
    <name evidence="1" type="ORF">Tci_931731</name>
</gene>